<dbReference type="Gene3D" id="1.10.3730.10">
    <property type="entry name" value="ProC C-terminal domain-like"/>
    <property type="match status" value="1"/>
</dbReference>
<evidence type="ECO:0000313" key="12">
    <source>
        <dbReference type="Proteomes" id="UP000664940"/>
    </source>
</evidence>
<evidence type="ECO:0000256" key="7">
    <source>
        <dbReference type="ARBA" id="ARBA00023002"/>
    </source>
</evidence>
<evidence type="ECO:0000256" key="9">
    <source>
        <dbReference type="ARBA" id="ARBA00049875"/>
    </source>
</evidence>
<comment type="similarity">
    <text evidence="2">Belongs to the pyrroline-5-carboxylate reductase family.</text>
</comment>
<comment type="pathway">
    <text evidence="1">Amino-acid biosynthesis; L-proline biosynthesis; L-proline from L-glutamate 5-semialdehyde: step 1/1.</text>
</comment>
<dbReference type="GO" id="GO:0004735">
    <property type="term" value="F:pyrroline-5-carboxylate reductase activity"/>
    <property type="evidence" value="ECO:0007669"/>
    <property type="project" value="UniProtKB-EC"/>
</dbReference>
<evidence type="ECO:0000256" key="6">
    <source>
        <dbReference type="ARBA" id="ARBA00022857"/>
    </source>
</evidence>
<keyword evidence="5" id="KW-0641">Proline biosynthesis</keyword>
<evidence type="ECO:0000256" key="1">
    <source>
        <dbReference type="ARBA" id="ARBA00005205"/>
    </source>
</evidence>
<evidence type="ECO:0000256" key="3">
    <source>
        <dbReference type="ARBA" id="ARBA00012855"/>
    </source>
</evidence>
<proteinExistence type="inferred from homology"/>
<dbReference type="GO" id="GO:0055129">
    <property type="term" value="P:L-proline biosynthetic process"/>
    <property type="evidence" value="ECO:0007669"/>
    <property type="project" value="UniProtKB-UniPathway"/>
</dbReference>
<evidence type="ECO:0000256" key="5">
    <source>
        <dbReference type="ARBA" id="ARBA00022650"/>
    </source>
</evidence>
<dbReference type="FunFam" id="1.10.3730.10:FF:000003">
    <property type="entry name" value="Pyrroline-5-carboxylate reductase 1, mitochondrial"/>
    <property type="match status" value="1"/>
</dbReference>
<dbReference type="Proteomes" id="UP000664940">
    <property type="component" value="Unassembled WGS sequence"/>
</dbReference>
<evidence type="ECO:0000256" key="2">
    <source>
        <dbReference type="ARBA" id="ARBA00005525"/>
    </source>
</evidence>
<dbReference type="PANTHER" id="PTHR11645">
    <property type="entry name" value="PYRROLINE-5-CARBOXYLATE REDUCTASE"/>
    <property type="match status" value="1"/>
</dbReference>
<dbReference type="PANTHER" id="PTHR11645:SF61">
    <property type="entry name" value="PYRROLINE-5-CARBOXYLATE REDUCTASE 2"/>
    <property type="match status" value="1"/>
</dbReference>
<comment type="catalytic activity">
    <reaction evidence="8">
        <text>L-proline + NADP(+) = (S)-1-pyrroline-5-carboxylate + NADPH + 2 H(+)</text>
        <dbReference type="Rhea" id="RHEA:14109"/>
        <dbReference type="ChEBI" id="CHEBI:15378"/>
        <dbReference type="ChEBI" id="CHEBI:17388"/>
        <dbReference type="ChEBI" id="CHEBI:57783"/>
        <dbReference type="ChEBI" id="CHEBI:58349"/>
        <dbReference type="ChEBI" id="CHEBI:60039"/>
        <dbReference type="EC" id="1.5.1.2"/>
    </reaction>
    <physiologicalReaction direction="right-to-left" evidence="8">
        <dbReference type="Rhea" id="RHEA:14111"/>
    </physiologicalReaction>
</comment>
<comment type="caution">
    <text evidence="11">The sequence shown here is derived from an EMBL/GenBank/DDBJ whole genome shotgun (WGS) entry which is preliminary data.</text>
</comment>
<dbReference type="EMBL" id="JABVXQ010000016">
    <property type="protein sequence ID" value="KAF6073615.1"/>
    <property type="molecule type" value="Genomic_DNA"/>
</dbReference>
<dbReference type="AlphaFoldDB" id="A0A834D6K7"/>
<gene>
    <name evidence="11" type="ORF">HJG60_015885</name>
</gene>
<reference evidence="11 12" key="1">
    <citation type="journal article" date="2020" name="Nature">
        <title>Six reference-quality genomes reveal evolution of bat adaptations.</title>
        <authorList>
            <person name="Jebb D."/>
            <person name="Huang Z."/>
            <person name="Pippel M."/>
            <person name="Hughes G.M."/>
            <person name="Lavrichenko K."/>
            <person name="Devanna P."/>
            <person name="Winkler S."/>
            <person name="Jermiin L.S."/>
            <person name="Skirmuntt E.C."/>
            <person name="Katzourakis A."/>
            <person name="Burkitt-Gray L."/>
            <person name="Ray D.A."/>
            <person name="Sullivan K.A.M."/>
            <person name="Roscito J.G."/>
            <person name="Kirilenko B.M."/>
            <person name="Davalos L.M."/>
            <person name="Corthals A.P."/>
            <person name="Power M.L."/>
            <person name="Jones G."/>
            <person name="Ransome R.D."/>
            <person name="Dechmann D.K.N."/>
            <person name="Locatelli A.G."/>
            <person name="Puechmaille S.J."/>
            <person name="Fedrigo O."/>
            <person name="Jarvis E.D."/>
            <person name="Hiller M."/>
            <person name="Vernes S.C."/>
            <person name="Myers E.W."/>
            <person name="Teeling E.C."/>
        </authorList>
    </citation>
    <scope>NUCLEOTIDE SEQUENCE [LARGE SCALE GENOMIC DNA]</scope>
    <source>
        <strain evidence="11">Bat1K_MPI-CBG_1</strain>
    </source>
</reference>
<keyword evidence="6" id="KW-0521">NADP</keyword>
<dbReference type="Pfam" id="PF14748">
    <property type="entry name" value="P5CR_dimer"/>
    <property type="match status" value="1"/>
</dbReference>
<accession>A0A834D6K7</accession>
<dbReference type="SUPFAM" id="SSF48179">
    <property type="entry name" value="6-phosphogluconate dehydrogenase C-terminal domain-like"/>
    <property type="match status" value="1"/>
</dbReference>
<keyword evidence="7" id="KW-0560">Oxidoreductase</keyword>
<evidence type="ECO:0000256" key="8">
    <source>
        <dbReference type="ARBA" id="ARBA00049867"/>
    </source>
</evidence>
<organism evidence="11 12">
    <name type="scientific">Phyllostomus discolor</name>
    <name type="common">pale spear-nosed bat</name>
    <dbReference type="NCBI Taxonomy" id="89673"/>
    <lineage>
        <taxon>Eukaryota</taxon>
        <taxon>Metazoa</taxon>
        <taxon>Chordata</taxon>
        <taxon>Craniata</taxon>
        <taxon>Vertebrata</taxon>
        <taxon>Euteleostomi</taxon>
        <taxon>Mammalia</taxon>
        <taxon>Eutheria</taxon>
        <taxon>Laurasiatheria</taxon>
        <taxon>Chiroptera</taxon>
        <taxon>Yangochiroptera</taxon>
        <taxon>Phyllostomidae</taxon>
        <taxon>Phyllostominae</taxon>
        <taxon>Phyllostomus</taxon>
    </lineage>
</organism>
<evidence type="ECO:0000256" key="4">
    <source>
        <dbReference type="ARBA" id="ARBA00022605"/>
    </source>
</evidence>
<dbReference type="EC" id="1.5.1.2" evidence="3"/>
<dbReference type="InterPro" id="IPR053790">
    <property type="entry name" value="P5CR-like_CS"/>
</dbReference>
<evidence type="ECO:0000313" key="11">
    <source>
        <dbReference type="EMBL" id="KAF6073615.1"/>
    </source>
</evidence>
<dbReference type="PROSITE" id="PS00521">
    <property type="entry name" value="P5CR"/>
    <property type="match status" value="1"/>
</dbReference>
<evidence type="ECO:0000259" key="10">
    <source>
        <dbReference type="Pfam" id="PF14748"/>
    </source>
</evidence>
<dbReference type="InterPro" id="IPR029036">
    <property type="entry name" value="P5CR_dimer"/>
</dbReference>
<sequence length="146" mass="15322">MALDALADGGVKMGLPRRLAVRLGAQALLGAAKMLLDSEQHPSQLKDNVCSPGGATIHALHFLESGGFRSLLINAVEASCIRTRWGSLSSAQAPASRGTPLWAGPCLAEPAISGLMSSVGVSAVFIIRTYWLMACRLSLVSFSPQF</sequence>
<name>A0A834D6K7_9CHIR</name>
<keyword evidence="4" id="KW-0028">Amino-acid biosynthesis</keyword>
<feature type="domain" description="Pyrroline-5-carboxylate reductase dimerisation" evidence="10">
    <location>
        <begin position="2"/>
        <end position="83"/>
    </location>
</feature>
<protein>
    <recommendedName>
        <fullName evidence="3">pyrroline-5-carboxylate reductase</fullName>
        <ecNumber evidence="3">1.5.1.2</ecNumber>
    </recommendedName>
</protein>
<dbReference type="InterPro" id="IPR008927">
    <property type="entry name" value="6-PGluconate_DH-like_C_sf"/>
</dbReference>
<dbReference type="UniPathway" id="UPA00098">
    <property type="reaction ID" value="UER00361"/>
</dbReference>
<comment type="catalytic activity">
    <reaction evidence="9">
        <text>L-proline + NAD(+) = (S)-1-pyrroline-5-carboxylate + NADH + 2 H(+)</text>
        <dbReference type="Rhea" id="RHEA:14105"/>
        <dbReference type="ChEBI" id="CHEBI:15378"/>
        <dbReference type="ChEBI" id="CHEBI:17388"/>
        <dbReference type="ChEBI" id="CHEBI:57540"/>
        <dbReference type="ChEBI" id="CHEBI:57945"/>
        <dbReference type="ChEBI" id="CHEBI:60039"/>
        <dbReference type="EC" id="1.5.1.2"/>
    </reaction>
    <physiologicalReaction direction="right-to-left" evidence="9">
        <dbReference type="Rhea" id="RHEA:14107"/>
    </physiologicalReaction>
</comment>